<accession>A0ABU0IZ38</accession>
<protein>
    <submittedName>
        <fullName evidence="1">Glycosyltransferase involved in cell wall biosynthesis</fullName>
    </submittedName>
</protein>
<keyword evidence="2" id="KW-1185">Reference proteome</keyword>
<reference evidence="1 2" key="1">
    <citation type="submission" date="2023-07" db="EMBL/GenBank/DDBJ databases">
        <title>Genomic Encyclopedia of Type Strains, Phase IV (KMG-IV): sequencing the most valuable type-strain genomes for metagenomic binning, comparative biology and taxonomic classification.</title>
        <authorList>
            <person name="Goeker M."/>
        </authorList>
    </citation>
    <scope>NUCLEOTIDE SEQUENCE [LARGE SCALE GENOMIC DNA]</scope>
    <source>
        <strain evidence="1 2">DSM 19619</strain>
    </source>
</reference>
<dbReference type="RefSeq" id="WP_307266661.1">
    <property type="nucleotide sequence ID" value="NZ_JAUSVX010000001.1"/>
</dbReference>
<sequence length="383" mass="41385">MTSATRRRLVFPVSRAQATCGVEAFARLLAEAAARRGDEVLALPLEGGRADRRAIAAALRPGDALVCNLPVVAWKRHVLAPLLALAAARRRGATATLMLHEWGDLDWKRRAMFRLYLPFADALLFSSPTVAAQLAEDAWTAPVRRRMRGALPIPPNLRPPATTADSPLAAAMRAWRQEGRFVLASFGSIYPKKQTTRLLDMLPALQRRGTQAVLVLIGSFVKGADRVEETFQAAVRARGLEGDVHVSGYVADEATLFGLFAEADAFAYCFAEGLTSRRGSVLACLQSERPVVVNAPAQAHEFTHHRAYGALLAARRLTLVPTDAGPEAYAEALLTARLRPPAAARIDFDACWDDAAEALARALDVPARDRAPTGLQGAGQESR</sequence>
<dbReference type="Gene3D" id="3.40.50.2000">
    <property type="entry name" value="Glycogen Phosphorylase B"/>
    <property type="match status" value="1"/>
</dbReference>
<name>A0ABU0IZ38_9HYPH</name>
<gene>
    <name evidence="1" type="ORF">QO011_000270</name>
</gene>
<dbReference type="SUPFAM" id="SSF53756">
    <property type="entry name" value="UDP-Glycosyltransferase/glycogen phosphorylase"/>
    <property type="match status" value="1"/>
</dbReference>
<evidence type="ECO:0000313" key="1">
    <source>
        <dbReference type="EMBL" id="MDQ0467275.1"/>
    </source>
</evidence>
<dbReference type="Proteomes" id="UP001242480">
    <property type="component" value="Unassembled WGS sequence"/>
</dbReference>
<organism evidence="1 2">
    <name type="scientific">Labrys wisconsinensis</name>
    <dbReference type="NCBI Taxonomy" id="425677"/>
    <lineage>
        <taxon>Bacteria</taxon>
        <taxon>Pseudomonadati</taxon>
        <taxon>Pseudomonadota</taxon>
        <taxon>Alphaproteobacteria</taxon>
        <taxon>Hyphomicrobiales</taxon>
        <taxon>Xanthobacteraceae</taxon>
        <taxon>Labrys</taxon>
    </lineage>
</organism>
<comment type="caution">
    <text evidence="1">The sequence shown here is derived from an EMBL/GenBank/DDBJ whole genome shotgun (WGS) entry which is preliminary data.</text>
</comment>
<proteinExistence type="predicted"/>
<dbReference type="EMBL" id="JAUSVX010000001">
    <property type="protein sequence ID" value="MDQ0467275.1"/>
    <property type="molecule type" value="Genomic_DNA"/>
</dbReference>
<dbReference type="Pfam" id="PF13692">
    <property type="entry name" value="Glyco_trans_1_4"/>
    <property type="match status" value="1"/>
</dbReference>
<evidence type="ECO:0000313" key="2">
    <source>
        <dbReference type="Proteomes" id="UP001242480"/>
    </source>
</evidence>